<dbReference type="Pfam" id="PF07593">
    <property type="entry name" value="UnbV_ASPIC"/>
    <property type="match status" value="1"/>
</dbReference>
<reference evidence="2" key="1">
    <citation type="submission" date="2021-07" db="EMBL/GenBank/DDBJ databases">
        <title>Aureisphaera sp. CAU 1614 isolated from sea sediment.</title>
        <authorList>
            <person name="Kim W."/>
        </authorList>
    </citation>
    <scope>NUCLEOTIDE SEQUENCE</scope>
    <source>
        <strain evidence="2">CAU 1614</strain>
    </source>
</reference>
<name>A0A9X1FMA2_9FLAO</name>
<evidence type="ECO:0000259" key="1">
    <source>
        <dbReference type="Pfam" id="PF07593"/>
    </source>
</evidence>
<dbReference type="EMBL" id="JAHWDP010000001">
    <property type="protein sequence ID" value="MBW2936863.1"/>
    <property type="molecule type" value="Genomic_DNA"/>
</dbReference>
<dbReference type="AlphaFoldDB" id="A0A9X1FMA2"/>
<dbReference type="Proteomes" id="UP001138686">
    <property type="component" value="Unassembled WGS sequence"/>
</dbReference>
<proteinExistence type="predicted"/>
<organism evidence="2 3">
    <name type="scientific">Halomarinibacterium sedimenti</name>
    <dbReference type="NCBI Taxonomy" id="2857106"/>
    <lineage>
        <taxon>Bacteria</taxon>
        <taxon>Pseudomonadati</taxon>
        <taxon>Bacteroidota</taxon>
        <taxon>Flavobacteriia</taxon>
        <taxon>Flavobacteriales</taxon>
        <taxon>Flavobacteriaceae</taxon>
        <taxon>Halomarinibacterium</taxon>
    </lineage>
</organism>
<dbReference type="Pfam" id="PF13517">
    <property type="entry name" value="FG-GAP_3"/>
    <property type="match status" value="3"/>
</dbReference>
<gene>
    <name evidence="2" type="ORF">KXJ69_02025</name>
</gene>
<comment type="caution">
    <text evidence="2">The sequence shown here is derived from an EMBL/GenBank/DDBJ whole genome shotgun (WGS) entry which is preliminary data.</text>
</comment>
<accession>A0A9X1FMA2</accession>
<protein>
    <submittedName>
        <fullName evidence="2">CRTAC1 family protein</fullName>
    </submittedName>
</protein>
<evidence type="ECO:0000313" key="2">
    <source>
        <dbReference type="EMBL" id="MBW2936863.1"/>
    </source>
</evidence>
<feature type="domain" description="ASPIC/UnbV" evidence="1">
    <location>
        <begin position="517"/>
        <end position="583"/>
    </location>
</feature>
<keyword evidence="3" id="KW-1185">Reference proteome</keyword>
<dbReference type="InterPro" id="IPR013517">
    <property type="entry name" value="FG-GAP"/>
</dbReference>
<dbReference type="PANTHER" id="PTHR16026:SF0">
    <property type="entry name" value="CARTILAGE ACIDIC PROTEIN 1"/>
    <property type="match status" value="1"/>
</dbReference>
<dbReference type="InterPro" id="IPR011519">
    <property type="entry name" value="UnbV_ASPIC"/>
</dbReference>
<sequence>MKTYWILTIFLLLLASCQKEEQTLFSLLSPSKSGVTFQNTITETDSLNILDYLYFYNGGGVAMGDINNDGLPDLYFSSNQEKNKLYLNKGNLTFEDITLEAGVQGNSTWNTGTIMVDVNGDGWLDIYVLAVVGINGFEGHNELFINNKDNTFSEESKAYGLDFQCYGTSAAFLDYDLDGDMDLYILNHAVHTEESFGRAQIRNIRNEKTGDKLLRNDGDTFTDVSEEAGIFGGINGYGLGISVADFNQDGYPDIYVGNDFHEDDYFYLNNGDGTFTESLRKYFGHTSRFSMGNDVADINNDGWPDLLTLDMLPEEDSVIKSSEGDDMYQTLKMRTQQYGYHYQYTRNMLFVSQPDAPYLETALLSNVAASDWSWSALFGDYDQDGKQDLFISNGIPKRPNNLDFIRYISNEEIHNKLNNSRLVDQKALELMPSGKVANYFFKGENALQFKDVSKDWGAGLPSISGASAVGDLDNDGDLDIVSNNSNEPASIYINNTNGNNSYLKLQFQYQDKNPQGFGTKAISYKNGILQYKELNTARGFQASSQPIIHFGFGTEKTIDSLKIIWPNKTQQVLKNVAVNQLLTIKPENTVSYSYQQKERKKLFTKVEGNLGIHYTHKEDNHTDFNYQKLIPYEVSDRGPAVAIGDMNRDGKEDIFLGGARNQMSVIYSQLEEKFQLRDAPNLAMDSISEAVTSCYLSLDGNSQFINLVGKGGNLISPSLKVFQNSLLTETNDTLFMERSFDSTYFNTSVIKAMYQELDKTNEMTPIFIGNHSAPMDFGKTVPSYIVGTTPNMIELKDLGMVTDALWDDFNGDGQIDLIVVGEWMPPRFYEFKNNSWEESFPMREKLNGLWQTIIPFDMDDDGDQDYLLGNWGLNSKFKASSTFPMKMYYADFDENGSTETVVAIEKNGKYYPLLGLDDLAGQMVFLRKKFNTYKDFAGKTMEEVFGDKLNKATIFEVHTLASGFLRNNKGSFTFVSFANELQISPIKAFVDFDFNGDGKTEVLAGGNYFGVIPFHGRYDSFPGALISSESEITLGSSLGLNFTQKSVRHLKIISIKNKPYLLVVNNNDKAEVYEINE</sequence>
<dbReference type="PROSITE" id="PS51257">
    <property type="entry name" value="PROKAR_LIPOPROTEIN"/>
    <property type="match status" value="1"/>
</dbReference>
<evidence type="ECO:0000313" key="3">
    <source>
        <dbReference type="Proteomes" id="UP001138686"/>
    </source>
</evidence>
<dbReference type="PANTHER" id="PTHR16026">
    <property type="entry name" value="CARTILAGE ACIDIC PROTEIN 1"/>
    <property type="match status" value="1"/>
</dbReference>
<dbReference type="InterPro" id="IPR027039">
    <property type="entry name" value="Crtac1"/>
</dbReference>